<keyword evidence="6" id="KW-1185">Reference proteome</keyword>
<keyword evidence="3" id="KW-0106">Calcium</keyword>
<feature type="domain" description="Calx-beta" evidence="4">
    <location>
        <begin position="147"/>
        <end position="254"/>
    </location>
</feature>
<protein>
    <recommendedName>
        <fullName evidence="4">Calx-beta domain-containing protein</fullName>
    </recommendedName>
</protein>
<dbReference type="InterPro" id="IPR026919">
    <property type="entry name" value="ADGRV1"/>
</dbReference>
<dbReference type="AlphaFoldDB" id="A0A317FBZ9"/>
<evidence type="ECO:0000256" key="2">
    <source>
        <dbReference type="ARBA" id="ARBA00022737"/>
    </source>
</evidence>
<organism evidence="5 6">
    <name type="scientific">Falsiroseomonas bella</name>
    <dbReference type="NCBI Taxonomy" id="2184016"/>
    <lineage>
        <taxon>Bacteria</taxon>
        <taxon>Pseudomonadati</taxon>
        <taxon>Pseudomonadota</taxon>
        <taxon>Alphaproteobacteria</taxon>
        <taxon>Acetobacterales</taxon>
        <taxon>Roseomonadaceae</taxon>
        <taxon>Falsiroseomonas</taxon>
    </lineage>
</organism>
<feature type="domain" description="Calx-beta" evidence="4">
    <location>
        <begin position="624"/>
        <end position="731"/>
    </location>
</feature>
<reference evidence="6" key="1">
    <citation type="submission" date="2018-05" db="EMBL/GenBank/DDBJ databases">
        <authorList>
            <person name="Du Z."/>
            <person name="Wang X."/>
        </authorList>
    </citation>
    <scope>NUCLEOTIDE SEQUENCE [LARGE SCALE GENOMIC DNA]</scope>
    <source>
        <strain evidence="6">CQN31</strain>
    </source>
</reference>
<evidence type="ECO:0000256" key="3">
    <source>
        <dbReference type="ARBA" id="ARBA00022837"/>
    </source>
</evidence>
<sequence>MSVRDPLWSVLNATSLRLSLAWQSQDGVIALQPDTEIGIGDRSALLFQAIDATETRDILGVDLTAGNLYYFWVAAAWQPVIEIFDAEGYRLLSLDGDDIGFPDLVGEDSILFFAPEVSGRHHLRIGFVDPARKGDYVVEAWEDVGANFVNDLEPVVSQVSIEATDAVKREGAAGTATTFTFTLRRTGDLSTQQDVLWFAAAAGTSPAARSDFVDPDSLAERVTFAPGESVKTIAIQVAGDDLVEADETFEVRLAFPSAGLGVGQGVAVGRILTDEMAIAFSPASLAIAEGQSGATPVTVTVTRSGDLAAWSGFWTVEGHGDRPVDAADFVGGSLPLGVLSFAAGQVTAEISFSIQGDLTPEFDEGFLLRVAEPPSGTAFGRTERRVFTTTGTVLDDDSRIGITRISPSTPEGTGEGWLQAFFVHRVAPAGSTHSVAWRVEGLGSTPATGADFAGGVLPSGILTFAPGETVKTIEFRLAGDSLVEPLEEFLVRLSDPSPGITLDAASVAAAILDDDGAVRVEALADQMEEGSGPASALRFRVSRTDTADTQTVDWAILGGGANPVDDADFVGGVLPSGRITFAPGEAVRLVSVLLAGDSVLEAAETAQIALSAPFGGVRFATTTAETTILDDDAEVLFGRDGIAGNEGDAGTTGILVRLERHGHLDREVAIPWTVTPAGPNGQRAEANDFAGGVLPSGTALFAPGATSTSFTIPVAGDTLPEATEWFNVTLGRVHGIVLPERAQTGLIYNDEPRIAMAYSPTHVREGDGGTTAIDFVIRRSDDLSGTDSVGWRVTSGVSGVEAKASARDFAGGVFPSGQVTFAPGEAEKVVTVRVVGDRLVEPDLEYFAFELHTPSAGVSLGLAQASGAIINDDALVTVTPAQPRIAEGTGLATPISFTATRSGDISVAHSLAWSVRPAGTSPVDAQDFVGRALPSGRLDFAPGETVRTIAFSVVGDRLFETDETFALRLTPTSPGLSVAAATLQGTILNDDTRVSVAIDAAVQAEGQPGGTTPFTFTLTRSGPLDLAQSVGWSVAPTGTSRAVASDFLGGVLPSGTVAFAAGEAEKTVTLRVLGDALIEPDESFVLRLHSPTESLQLGTATATATIRNDDASITAAIAAPALPEGGPGAGAVFTVALTRSGDLSVTHDLAWSVAPTGAARATQRDFAGNVLPGGSLSFAPGVTTQDLTIAVQGDLLPEPEETFVLRLSSPSAGVAVATPSLLGTILNDDGVWPG</sequence>
<dbReference type="InterPro" id="IPR003644">
    <property type="entry name" value="Calx_beta"/>
</dbReference>
<evidence type="ECO:0000256" key="1">
    <source>
        <dbReference type="ARBA" id="ARBA00022729"/>
    </source>
</evidence>
<dbReference type="GO" id="GO:0016020">
    <property type="term" value="C:membrane"/>
    <property type="evidence" value="ECO:0007669"/>
    <property type="project" value="InterPro"/>
</dbReference>
<evidence type="ECO:0000313" key="5">
    <source>
        <dbReference type="EMBL" id="PWS36611.1"/>
    </source>
</evidence>
<feature type="domain" description="Calx-beta" evidence="4">
    <location>
        <begin position="389"/>
        <end position="494"/>
    </location>
</feature>
<keyword evidence="1" id="KW-0732">Signal</keyword>
<comment type="caution">
    <text evidence="5">The sequence shown here is derived from an EMBL/GenBank/DDBJ whole genome shotgun (WGS) entry which is preliminary data.</text>
</comment>
<dbReference type="EMBL" id="QGNA01000003">
    <property type="protein sequence ID" value="PWS36611.1"/>
    <property type="molecule type" value="Genomic_DNA"/>
</dbReference>
<proteinExistence type="predicted"/>
<feature type="domain" description="Calx-beta" evidence="4">
    <location>
        <begin position="983"/>
        <end position="1089"/>
    </location>
</feature>
<dbReference type="SUPFAM" id="SSF141072">
    <property type="entry name" value="CalX-like"/>
    <property type="match status" value="9"/>
</dbReference>
<dbReference type="Pfam" id="PF03160">
    <property type="entry name" value="Calx-beta"/>
    <property type="match status" value="9"/>
</dbReference>
<keyword evidence="2" id="KW-0677">Repeat</keyword>
<feature type="domain" description="Calx-beta" evidence="4">
    <location>
        <begin position="507"/>
        <end position="611"/>
    </location>
</feature>
<dbReference type="SMART" id="SM00237">
    <property type="entry name" value="Calx_beta"/>
    <property type="match status" value="8"/>
</dbReference>
<accession>A0A317FBZ9</accession>
<feature type="domain" description="Calx-beta" evidence="4">
    <location>
        <begin position="743"/>
        <end position="852"/>
    </location>
</feature>
<dbReference type="GO" id="GO:0004930">
    <property type="term" value="F:G protein-coupled receptor activity"/>
    <property type="evidence" value="ECO:0007669"/>
    <property type="project" value="InterPro"/>
</dbReference>
<dbReference type="InterPro" id="IPR038081">
    <property type="entry name" value="CalX-like_sf"/>
</dbReference>
<dbReference type="PANTHER" id="PTHR46682">
    <property type="entry name" value="ADHESION G-PROTEIN COUPLED RECEPTOR V1"/>
    <property type="match status" value="1"/>
</dbReference>
<feature type="domain" description="Calx-beta" evidence="4">
    <location>
        <begin position="1102"/>
        <end position="1208"/>
    </location>
</feature>
<name>A0A317FBZ9_9PROT</name>
<evidence type="ECO:0000313" key="6">
    <source>
        <dbReference type="Proteomes" id="UP000245765"/>
    </source>
</evidence>
<dbReference type="Gene3D" id="2.60.40.2030">
    <property type="match status" value="9"/>
</dbReference>
<gene>
    <name evidence="5" type="ORF">DFH01_15845</name>
</gene>
<dbReference type="PANTHER" id="PTHR46682:SF1">
    <property type="entry name" value="ADHESION G-PROTEIN COUPLED RECEPTOR V1"/>
    <property type="match status" value="1"/>
</dbReference>
<dbReference type="Proteomes" id="UP000245765">
    <property type="component" value="Unassembled WGS sequence"/>
</dbReference>
<evidence type="ECO:0000259" key="4">
    <source>
        <dbReference type="SMART" id="SM00237"/>
    </source>
</evidence>
<feature type="domain" description="Calx-beta" evidence="4">
    <location>
        <begin position="865"/>
        <end position="970"/>
    </location>
</feature>